<dbReference type="EMBL" id="BTTX01000004">
    <property type="protein sequence ID" value="GMU08602.1"/>
    <property type="molecule type" value="Genomic_DNA"/>
</dbReference>
<accession>A0ABQ6QXQ3</accession>
<name>A0ABQ6QXQ3_9BACT</name>
<proteinExistence type="predicted"/>
<protein>
    <submittedName>
        <fullName evidence="2">Uncharacterized protein</fullName>
    </submittedName>
</protein>
<reference evidence="2 3" key="1">
    <citation type="journal article" date="2024" name="Arch. Microbiol.">
        <title>Corallococcus caeni sp. nov., a novel myxobacterium isolated from activated sludge.</title>
        <authorList>
            <person name="Tomita S."/>
            <person name="Nakai R."/>
            <person name="Kuroda K."/>
            <person name="Kurashita H."/>
            <person name="Hatamoto M."/>
            <person name="Yamaguchi T."/>
            <person name="Narihiro T."/>
        </authorList>
    </citation>
    <scope>NUCLEOTIDE SEQUENCE [LARGE SCALE GENOMIC DNA]</scope>
    <source>
        <strain evidence="2 3">NO1</strain>
    </source>
</reference>
<gene>
    <name evidence="2" type="ORF">ASNO1_48550</name>
</gene>
<evidence type="ECO:0000313" key="3">
    <source>
        <dbReference type="Proteomes" id="UP001342631"/>
    </source>
</evidence>
<evidence type="ECO:0000256" key="1">
    <source>
        <dbReference type="SAM" id="MobiDB-lite"/>
    </source>
</evidence>
<sequence length="49" mass="4931">MGAPEIDTGCDFPHNDPAPGFPLRKGSPGPSPHARASAWEALADSGTGS</sequence>
<dbReference type="Proteomes" id="UP001342631">
    <property type="component" value="Unassembled WGS sequence"/>
</dbReference>
<comment type="caution">
    <text evidence="2">The sequence shown here is derived from an EMBL/GenBank/DDBJ whole genome shotgun (WGS) entry which is preliminary data.</text>
</comment>
<feature type="region of interest" description="Disordered" evidence="1">
    <location>
        <begin position="1"/>
        <end position="49"/>
    </location>
</feature>
<organism evidence="2 3">
    <name type="scientific">Corallococcus caeni</name>
    <dbReference type="NCBI Taxonomy" id="3082388"/>
    <lineage>
        <taxon>Bacteria</taxon>
        <taxon>Pseudomonadati</taxon>
        <taxon>Myxococcota</taxon>
        <taxon>Myxococcia</taxon>
        <taxon>Myxococcales</taxon>
        <taxon>Cystobacterineae</taxon>
        <taxon>Myxococcaceae</taxon>
        <taxon>Corallococcus</taxon>
    </lineage>
</organism>
<keyword evidence="3" id="KW-1185">Reference proteome</keyword>
<evidence type="ECO:0000313" key="2">
    <source>
        <dbReference type="EMBL" id="GMU08602.1"/>
    </source>
</evidence>